<proteinExistence type="predicted"/>
<evidence type="ECO:0008006" key="4">
    <source>
        <dbReference type="Google" id="ProtNLM"/>
    </source>
</evidence>
<dbReference type="Proteomes" id="UP001187471">
    <property type="component" value="Unassembled WGS sequence"/>
</dbReference>
<dbReference type="EMBL" id="JAVXUO010002917">
    <property type="protein sequence ID" value="KAK2968400.1"/>
    <property type="molecule type" value="Genomic_DNA"/>
</dbReference>
<reference evidence="2" key="1">
    <citation type="submission" date="2022-12" db="EMBL/GenBank/DDBJ databases">
        <title>Draft genome assemblies for two species of Escallonia (Escalloniales).</title>
        <authorList>
            <person name="Chanderbali A."/>
            <person name="Dervinis C."/>
            <person name="Anghel I."/>
            <person name="Soltis D."/>
            <person name="Soltis P."/>
            <person name="Zapata F."/>
        </authorList>
    </citation>
    <scope>NUCLEOTIDE SEQUENCE</scope>
    <source>
        <strain evidence="2">UCBG92.1500</strain>
        <tissue evidence="2">Leaf</tissue>
    </source>
</reference>
<dbReference type="PANTHER" id="PTHR12499:SF22">
    <property type="entry name" value="OS02G0312500 PROTEIN"/>
    <property type="match status" value="1"/>
</dbReference>
<dbReference type="InterPro" id="IPR010754">
    <property type="entry name" value="OPA3-like"/>
</dbReference>
<keyword evidence="1" id="KW-0175">Coiled coil</keyword>
<keyword evidence="3" id="KW-1185">Reference proteome</keyword>
<organism evidence="2 3">
    <name type="scientific">Escallonia rubra</name>
    <dbReference type="NCBI Taxonomy" id="112253"/>
    <lineage>
        <taxon>Eukaryota</taxon>
        <taxon>Viridiplantae</taxon>
        <taxon>Streptophyta</taxon>
        <taxon>Embryophyta</taxon>
        <taxon>Tracheophyta</taxon>
        <taxon>Spermatophyta</taxon>
        <taxon>Magnoliopsida</taxon>
        <taxon>eudicotyledons</taxon>
        <taxon>Gunneridae</taxon>
        <taxon>Pentapetalae</taxon>
        <taxon>asterids</taxon>
        <taxon>campanulids</taxon>
        <taxon>Escalloniales</taxon>
        <taxon>Escalloniaceae</taxon>
        <taxon>Escallonia</taxon>
    </lineage>
</organism>
<protein>
    <recommendedName>
        <fullName evidence="4">OPA3-like protein</fullName>
    </recommendedName>
</protein>
<dbReference type="PANTHER" id="PTHR12499">
    <property type="entry name" value="OPTIC ATROPHY 3 PROTEIN OPA3"/>
    <property type="match status" value="1"/>
</dbReference>
<dbReference type="GO" id="GO:0005739">
    <property type="term" value="C:mitochondrion"/>
    <property type="evidence" value="ECO:0007669"/>
    <property type="project" value="TreeGrafter"/>
</dbReference>
<name>A0AA88U2Y3_9ASTE</name>
<feature type="coiled-coil region" evidence="1">
    <location>
        <begin position="109"/>
        <end position="143"/>
    </location>
</feature>
<sequence length="171" mass="19826">MIIPVVKLGTLAIRTLAKPISARLKKGAGLHPKFRDFIISIAQANHRVSIQMQRRIYGRSTDIRIRPLNEERAVEVAADLLGEFFVFTVAGVALIYEVQRGARSEARKEEMHRQEMEAIKKKNEELTKEMAHLKLKMEAMKQIAMNRSFFDMFRFWHARAYEDAQKPNKSK</sequence>
<gene>
    <name evidence="2" type="ORF">RJ640_004406</name>
</gene>
<comment type="caution">
    <text evidence="2">The sequence shown here is derived from an EMBL/GenBank/DDBJ whole genome shotgun (WGS) entry which is preliminary data.</text>
</comment>
<evidence type="ECO:0000313" key="2">
    <source>
        <dbReference type="EMBL" id="KAK2968400.1"/>
    </source>
</evidence>
<accession>A0AA88U2Y3</accession>
<feature type="non-terminal residue" evidence="2">
    <location>
        <position position="1"/>
    </location>
</feature>
<dbReference type="Pfam" id="PF07047">
    <property type="entry name" value="OPA3"/>
    <property type="match status" value="1"/>
</dbReference>
<evidence type="ECO:0000313" key="3">
    <source>
        <dbReference type="Proteomes" id="UP001187471"/>
    </source>
</evidence>
<dbReference type="GO" id="GO:0019216">
    <property type="term" value="P:regulation of lipid metabolic process"/>
    <property type="evidence" value="ECO:0007669"/>
    <property type="project" value="TreeGrafter"/>
</dbReference>
<dbReference type="AlphaFoldDB" id="A0AA88U2Y3"/>
<evidence type="ECO:0000256" key="1">
    <source>
        <dbReference type="SAM" id="Coils"/>
    </source>
</evidence>